<reference evidence="2 3" key="1">
    <citation type="journal article" date="2004" name="Science">
        <title>The genome of the diatom Thalassiosira pseudonana: ecology, evolution, and metabolism.</title>
        <authorList>
            <person name="Armbrust E.V."/>
            <person name="Berges J.A."/>
            <person name="Bowler C."/>
            <person name="Green B.R."/>
            <person name="Martinez D."/>
            <person name="Putnam N.H."/>
            <person name="Zhou S."/>
            <person name="Allen A.E."/>
            <person name="Apt K.E."/>
            <person name="Bechner M."/>
            <person name="Brzezinski M.A."/>
            <person name="Chaal B.K."/>
            <person name="Chiovitti A."/>
            <person name="Davis A.K."/>
            <person name="Demarest M.S."/>
            <person name="Detter J.C."/>
            <person name="Glavina T."/>
            <person name="Goodstein D."/>
            <person name="Hadi M.Z."/>
            <person name="Hellsten U."/>
            <person name="Hildebrand M."/>
            <person name="Jenkins B.D."/>
            <person name="Jurka J."/>
            <person name="Kapitonov V.V."/>
            <person name="Kroger N."/>
            <person name="Lau W.W."/>
            <person name="Lane T.W."/>
            <person name="Larimer F.W."/>
            <person name="Lippmeier J.C."/>
            <person name="Lucas S."/>
            <person name="Medina M."/>
            <person name="Montsant A."/>
            <person name="Obornik M."/>
            <person name="Parker M.S."/>
            <person name="Palenik B."/>
            <person name="Pazour G.J."/>
            <person name="Richardson P.M."/>
            <person name="Rynearson T.A."/>
            <person name="Saito M.A."/>
            <person name="Schwartz D.C."/>
            <person name="Thamatrakoln K."/>
            <person name="Valentin K."/>
            <person name="Vardi A."/>
            <person name="Wilkerson F.P."/>
            <person name="Rokhsar D.S."/>
        </authorList>
    </citation>
    <scope>NUCLEOTIDE SEQUENCE [LARGE SCALE GENOMIC DNA]</scope>
    <source>
        <strain evidence="2 3">CCMP1335</strain>
    </source>
</reference>
<dbReference type="Proteomes" id="UP000001449">
    <property type="component" value="Chromosome 5"/>
</dbReference>
<dbReference type="KEGG" id="tps:THAPSDRAFT_5361"/>
<evidence type="ECO:0000313" key="3">
    <source>
        <dbReference type="Proteomes" id="UP000001449"/>
    </source>
</evidence>
<gene>
    <name evidence="2" type="ORF">THAPSDRAFT_5361</name>
</gene>
<dbReference type="PaxDb" id="35128-Thaps5361"/>
<feature type="compositionally biased region" description="Basic and acidic residues" evidence="1">
    <location>
        <begin position="306"/>
        <end position="330"/>
    </location>
</feature>
<feature type="compositionally biased region" description="Basic and acidic residues" evidence="1">
    <location>
        <begin position="206"/>
        <end position="218"/>
    </location>
</feature>
<reference evidence="2 3" key="2">
    <citation type="journal article" date="2008" name="Nature">
        <title>The Phaeodactylum genome reveals the evolutionary history of diatom genomes.</title>
        <authorList>
            <person name="Bowler C."/>
            <person name="Allen A.E."/>
            <person name="Badger J.H."/>
            <person name="Grimwood J."/>
            <person name="Jabbari K."/>
            <person name="Kuo A."/>
            <person name="Maheswari U."/>
            <person name="Martens C."/>
            <person name="Maumus F."/>
            <person name="Otillar R.P."/>
            <person name="Rayko E."/>
            <person name="Salamov A."/>
            <person name="Vandepoele K."/>
            <person name="Beszteri B."/>
            <person name="Gruber A."/>
            <person name="Heijde M."/>
            <person name="Katinka M."/>
            <person name="Mock T."/>
            <person name="Valentin K."/>
            <person name="Verret F."/>
            <person name="Berges J.A."/>
            <person name="Brownlee C."/>
            <person name="Cadoret J.P."/>
            <person name="Chiovitti A."/>
            <person name="Choi C.J."/>
            <person name="Coesel S."/>
            <person name="De Martino A."/>
            <person name="Detter J.C."/>
            <person name="Durkin C."/>
            <person name="Falciatore A."/>
            <person name="Fournet J."/>
            <person name="Haruta M."/>
            <person name="Huysman M.J."/>
            <person name="Jenkins B.D."/>
            <person name="Jiroutova K."/>
            <person name="Jorgensen R.E."/>
            <person name="Joubert Y."/>
            <person name="Kaplan A."/>
            <person name="Kroger N."/>
            <person name="Kroth P.G."/>
            <person name="La Roche J."/>
            <person name="Lindquist E."/>
            <person name="Lommer M."/>
            <person name="Martin-Jezequel V."/>
            <person name="Lopez P.J."/>
            <person name="Lucas S."/>
            <person name="Mangogna M."/>
            <person name="McGinnis K."/>
            <person name="Medlin L.K."/>
            <person name="Montsant A."/>
            <person name="Oudot-Le Secq M.P."/>
            <person name="Napoli C."/>
            <person name="Obornik M."/>
            <person name="Parker M.S."/>
            <person name="Petit J.L."/>
            <person name="Porcel B.M."/>
            <person name="Poulsen N."/>
            <person name="Robison M."/>
            <person name="Rychlewski L."/>
            <person name="Rynearson T.A."/>
            <person name="Schmutz J."/>
            <person name="Shapiro H."/>
            <person name="Siaut M."/>
            <person name="Stanley M."/>
            <person name="Sussman M.R."/>
            <person name="Taylor A.R."/>
            <person name="Vardi A."/>
            <person name="von Dassow P."/>
            <person name="Vyverman W."/>
            <person name="Willis A."/>
            <person name="Wyrwicz L.S."/>
            <person name="Rokhsar D.S."/>
            <person name="Weissenbach J."/>
            <person name="Armbrust E.V."/>
            <person name="Green B.R."/>
            <person name="Van de Peer Y."/>
            <person name="Grigoriev I.V."/>
        </authorList>
    </citation>
    <scope>NUCLEOTIDE SEQUENCE [LARGE SCALE GENOMIC DNA]</scope>
    <source>
        <strain evidence="2 3">CCMP1335</strain>
    </source>
</reference>
<dbReference type="EMBL" id="CM000642">
    <property type="protein sequence ID" value="EED91985.1"/>
    <property type="molecule type" value="Genomic_DNA"/>
</dbReference>
<dbReference type="AlphaFoldDB" id="B8C2Q1"/>
<name>B8C2Q1_THAPS</name>
<organism evidence="2 3">
    <name type="scientific">Thalassiosira pseudonana</name>
    <name type="common">Marine diatom</name>
    <name type="synonym">Cyclotella nana</name>
    <dbReference type="NCBI Taxonomy" id="35128"/>
    <lineage>
        <taxon>Eukaryota</taxon>
        <taxon>Sar</taxon>
        <taxon>Stramenopiles</taxon>
        <taxon>Ochrophyta</taxon>
        <taxon>Bacillariophyta</taxon>
        <taxon>Coscinodiscophyceae</taxon>
        <taxon>Thalassiosirophycidae</taxon>
        <taxon>Thalassiosirales</taxon>
        <taxon>Thalassiosiraceae</taxon>
        <taxon>Thalassiosira</taxon>
    </lineage>
</organism>
<evidence type="ECO:0000313" key="2">
    <source>
        <dbReference type="EMBL" id="EED91985.1"/>
    </source>
</evidence>
<keyword evidence="3" id="KW-1185">Reference proteome</keyword>
<feature type="region of interest" description="Disordered" evidence="1">
    <location>
        <begin position="1"/>
        <end position="20"/>
    </location>
</feature>
<feature type="compositionally biased region" description="Basic and acidic residues" evidence="1">
    <location>
        <begin position="255"/>
        <end position="281"/>
    </location>
</feature>
<dbReference type="GeneID" id="7449633"/>
<feature type="compositionally biased region" description="Basic and acidic residues" evidence="1">
    <location>
        <begin position="446"/>
        <end position="456"/>
    </location>
</feature>
<feature type="region of interest" description="Disordered" evidence="1">
    <location>
        <begin position="428"/>
        <end position="463"/>
    </location>
</feature>
<proteinExistence type="predicted"/>
<protein>
    <submittedName>
        <fullName evidence="2">Uncharacterized protein</fullName>
    </submittedName>
</protein>
<dbReference type="RefSeq" id="XP_002290233.1">
    <property type="nucleotide sequence ID" value="XM_002290197.1"/>
</dbReference>
<feature type="region of interest" description="Disordered" evidence="1">
    <location>
        <begin position="181"/>
        <end position="235"/>
    </location>
</feature>
<accession>B8C2Q1</accession>
<feature type="region of interest" description="Disordered" evidence="1">
    <location>
        <begin position="255"/>
        <end position="282"/>
    </location>
</feature>
<feature type="compositionally biased region" description="Polar residues" evidence="1">
    <location>
        <begin position="184"/>
        <end position="204"/>
    </location>
</feature>
<evidence type="ECO:0000256" key="1">
    <source>
        <dbReference type="SAM" id="MobiDB-lite"/>
    </source>
</evidence>
<dbReference type="InParanoid" id="B8C2Q1"/>
<dbReference type="HOGENOM" id="CLU_527374_0_0_1"/>
<feature type="compositionally biased region" description="Low complexity" evidence="1">
    <location>
        <begin position="1"/>
        <end position="12"/>
    </location>
</feature>
<sequence>MSTTSRSTSYSRRNQRKVDPVLQRRAKKIIASKLLEGYCLKGNKEKCRGCEMPLMVKNSAWDGVFGGMGWYNSSKTDICFICGPESNIMQVDNEDEDEDSSIASSEHSSILSYKDDGVFESKLFAGDSKEEDYDEEEEDIHPDNAVVSRRCERCFTCGMEMMQLTHGNECPFCDDDDDIATESGPATSANAKGTSPPKNFTADTTMAKRREEAKETSPHKKTTADTTMAKRREATSTDVYLNSNVLSCSALEKNEKVPRDWSEQVKPLNERKPPKGRDAKVTVKRMVAKLLLQNTAMSSQESTLEANREELDDCNEKDNAAPRDVTEEPRCTGLEPPSGDDSRDPPQSPSSEMEQLPSPASLELPSDSRDPPPSPPSDLASPPRITHAQPRKSIDYTMPLDCDIVIEGDDLIRQKLMQLESTYRGLASAEHVSSRTKAHSPNNGKETTHPLPKRDNSTIPSPKCKGLSSYALARHQYYKEILRAQKQDASGPTAKEACRSIVKEVRGWVQNNHVGYE</sequence>
<feature type="region of interest" description="Disordered" evidence="1">
    <location>
        <begin position="297"/>
        <end position="393"/>
    </location>
</feature>